<proteinExistence type="predicted"/>
<dbReference type="InterPro" id="IPR032466">
    <property type="entry name" value="Metal_Hydrolase"/>
</dbReference>
<sequence length="313" mass="35360">MERREFLVGTSAFLAAMALKNKAFAVDESYPIIDIHQHTDYMGRTNDQLVNHQLKMGVSKTILLPSGSPVNYGSTHYGYSNGLQAKATGNEVCYALAQKYPDRFLFGANEVPDVPNAANEIEKYLKLGACVIGESKFNLECDSPEMQRTYQIAQEYNVPILMHWQYNMYNRGFERFHKMLSKYHKVTFIGHSQTWWGNVDKNLTNQNILYPQGKVTDGGLTTKYLNDYHNIFADISAGSGLKFLLRDEDYAKGFLNRFQDKILFGSDCYDPDATGPTCHGSNLIAAIRRLAPSVDISRKILYGNASKLFKITV</sequence>
<dbReference type="SUPFAM" id="SSF51556">
    <property type="entry name" value="Metallo-dependent hydrolases"/>
    <property type="match status" value="1"/>
</dbReference>
<protein>
    <submittedName>
        <fullName evidence="1">Amidohydrolase</fullName>
    </submittedName>
</protein>
<comment type="caution">
    <text evidence="1">The sequence shown here is derived from an EMBL/GenBank/DDBJ whole genome shotgun (WGS) entry which is preliminary data.</text>
</comment>
<gene>
    <name evidence="1" type="ORF">IRJ18_03785</name>
</gene>
<name>A0ABR9XDK1_9SPHI</name>
<organism evidence="1 2">
    <name type="scientific">Mucilaginibacter boryungensis</name>
    <dbReference type="NCBI Taxonomy" id="768480"/>
    <lineage>
        <taxon>Bacteria</taxon>
        <taxon>Pseudomonadati</taxon>
        <taxon>Bacteroidota</taxon>
        <taxon>Sphingobacteriia</taxon>
        <taxon>Sphingobacteriales</taxon>
        <taxon>Sphingobacteriaceae</taxon>
        <taxon>Mucilaginibacter</taxon>
    </lineage>
</organism>
<keyword evidence="2" id="KW-1185">Reference proteome</keyword>
<evidence type="ECO:0000313" key="1">
    <source>
        <dbReference type="EMBL" id="MBE9665468.1"/>
    </source>
</evidence>
<dbReference type="RefSeq" id="WP_194104875.1">
    <property type="nucleotide sequence ID" value="NZ_JADFFM010000001.1"/>
</dbReference>
<accession>A0ABR9XDK1</accession>
<reference evidence="1 2" key="1">
    <citation type="submission" date="2020-10" db="EMBL/GenBank/DDBJ databases">
        <title>Mucilaginibacter mali sp. nov., isolated from rhizosphere soil of apple orchard.</title>
        <authorList>
            <person name="Lee J.-S."/>
            <person name="Kim H.S."/>
            <person name="Kim J.-S."/>
        </authorList>
    </citation>
    <scope>NUCLEOTIDE SEQUENCE [LARGE SCALE GENOMIC DNA]</scope>
    <source>
        <strain evidence="1 2">KCTC 23157</strain>
    </source>
</reference>
<dbReference type="EMBL" id="JADFFM010000001">
    <property type="protein sequence ID" value="MBE9665468.1"/>
    <property type="molecule type" value="Genomic_DNA"/>
</dbReference>
<dbReference type="Proteomes" id="UP000632774">
    <property type="component" value="Unassembled WGS sequence"/>
</dbReference>
<evidence type="ECO:0000313" key="2">
    <source>
        <dbReference type="Proteomes" id="UP000632774"/>
    </source>
</evidence>
<dbReference type="Gene3D" id="3.20.20.140">
    <property type="entry name" value="Metal-dependent hydrolases"/>
    <property type="match status" value="1"/>
</dbReference>